<evidence type="ECO:0000256" key="2">
    <source>
        <dbReference type="ARBA" id="ARBA00022553"/>
    </source>
</evidence>
<evidence type="ECO:0000256" key="4">
    <source>
        <dbReference type="ARBA" id="ARBA00022679"/>
    </source>
</evidence>
<dbReference type="Gene3D" id="3.40.50.2300">
    <property type="match status" value="1"/>
</dbReference>
<dbReference type="CDD" id="cd05564">
    <property type="entry name" value="PTS_IIB_chitobiose_lichenan"/>
    <property type="match status" value="1"/>
</dbReference>
<dbReference type="InterPro" id="IPR051819">
    <property type="entry name" value="PTS_sugar-specific_EIIB"/>
</dbReference>
<proteinExistence type="predicted"/>
<keyword evidence="6" id="KW-0418">Kinase</keyword>
<organism evidence="9 10">
    <name type="scientific">Thermoanaerobacter mathranii subsp. mathranii (strain DSM 11426 / CCUG 53645 / CIP 108742 / A3)</name>
    <dbReference type="NCBI Taxonomy" id="583358"/>
    <lineage>
        <taxon>Bacteria</taxon>
        <taxon>Bacillati</taxon>
        <taxon>Bacillota</taxon>
        <taxon>Clostridia</taxon>
        <taxon>Thermoanaerobacterales</taxon>
        <taxon>Thermoanaerobacteraceae</taxon>
        <taxon>Thermoanaerobacter</taxon>
    </lineage>
</organism>
<keyword evidence="10" id="KW-1185">Reference proteome</keyword>
<evidence type="ECO:0000256" key="6">
    <source>
        <dbReference type="ARBA" id="ARBA00022777"/>
    </source>
</evidence>
<dbReference type="PROSITE" id="PS51100">
    <property type="entry name" value="PTS_EIIB_TYPE_3"/>
    <property type="match status" value="1"/>
</dbReference>
<evidence type="ECO:0000313" key="9">
    <source>
        <dbReference type="EMBL" id="ADH60398.1"/>
    </source>
</evidence>
<keyword evidence="4" id="KW-0808">Transferase</keyword>
<dbReference type="InterPro" id="IPR036095">
    <property type="entry name" value="PTS_EIIB-like_sf"/>
</dbReference>
<evidence type="ECO:0000256" key="1">
    <source>
        <dbReference type="ARBA" id="ARBA00022448"/>
    </source>
</evidence>
<keyword evidence="1" id="KW-0813">Transport</keyword>
<dbReference type="InterPro" id="IPR013012">
    <property type="entry name" value="PTS_EIIB_3"/>
</dbReference>
<accession>A0ABM5LNS5</accession>
<keyword evidence="5" id="KW-0598">Phosphotransferase system</keyword>
<feature type="domain" description="PTS EIIB type-3" evidence="8">
    <location>
        <begin position="5"/>
        <end position="110"/>
    </location>
</feature>
<evidence type="ECO:0000256" key="3">
    <source>
        <dbReference type="ARBA" id="ARBA00022597"/>
    </source>
</evidence>
<sequence length="111" mass="12118">MLKIGIRGVILCSWGATSSALAKKVTDEAKKQGLDVVVDAGGTGEFKKKAEEYDVALLEPQVRHLKKEIESIASKYNIPVDIVDMQAFAMMDGKKILNQIIELAKKSGKEV</sequence>
<keyword evidence="3" id="KW-0762">Sugar transport</keyword>
<dbReference type="Proteomes" id="UP000002064">
    <property type="component" value="Chromosome"/>
</dbReference>
<gene>
    <name evidence="9" type="ordered locus">Tmath_0645</name>
</gene>
<keyword evidence="2" id="KW-0597">Phosphoprotein</keyword>
<dbReference type="InterPro" id="IPR003501">
    <property type="entry name" value="PTS_EIIB_2/3"/>
</dbReference>
<name>A0ABM5LNS5_THEM3</name>
<protein>
    <submittedName>
        <fullName evidence="9">Phosphotransferase system lactose/cellobiose-specific IIB subunit</fullName>
    </submittedName>
</protein>
<dbReference type="PANTHER" id="PTHR34581">
    <property type="entry name" value="PTS SYSTEM N,N'-DIACETYLCHITOBIOSE-SPECIFIC EIIB COMPONENT"/>
    <property type="match status" value="1"/>
</dbReference>
<reference evidence="9 10" key="1">
    <citation type="submission" date="2010-05" db="EMBL/GenBank/DDBJ databases">
        <title>Complete sequence of Thermoanaerobacter mathranii subsp. mathranii mathranii str. A3.</title>
        <authorList>
            <consortium name="US DOE Joint Genome Institute"/>
            <person name="Lucas S."/>
            <person name="Copeland A."/>
            <person name="Lapidus A."/>
            <person name="Cheng J.-F."/>
            <person name="Bruce D."/>
            <person name="Goodwin L."/>
            <person name="Pitluck S."/>
            <person name="Held B."/>
            <person name="Detter J.C."/>
            <person name="Han C."/>
            <person name="Tapia R."/>
            <person name="Land M."/>
            <person name="Hauser L."/>
            <person name="Kyrpides N."/>
            <person name="Mikhailova N."/>
            <person name="Zhou J."/>
            <person name="Hemme C."/>
            <person name="Woyke T."/>
        </authorList>
    </citation>
    <scope>NUCLEOTIDE SEQUENCE [LARGE SCALE GENOMIC DNA]</scope>
    <source>
        <strain evidence="9 10">A3</strain>
    </source>
</reference>
<dbReference type="PANTHER" id="PTHR34581:SF2">
    <property type="entry name" value="PTS SYSTEM N,N'-DIACETYLCHITOBIOSE-SPECIFIC EIIB COMPONENT"/>
    <property type="match status" value="1"/>
</dbReference>
<dbReference type="SUPFAM" id="SSF52794">
    <property type="entry name" value="PTS system IIB component-like"/>
    <property type="match status" value="1"/>
</dbReference>
<feature type="modified residue" description="Phosphocysteine; by EIIA" evidence="7">
    <location>
        <position position="12"/>
    </location>
</feature>
<evidence type="ECO:0000259" key="8">
    <source>
        <dbReference type="PROSITE" id="PS51100"/>
    </source>
</evidence>
<dbReference type="EMBL" id="CP002032">
    <property type="protein sequence ID" value="ADH60398.1"/>
    <property type="molecule type" value="Genomic_DNA"/>
</dbReference>
<evidence type="ECO:0000256" key="5">
    <source>
        <dbReference type="ARBA" id="ARBA00022683"/>
    </source>
</evidence>
<dbReference type="Pfam" id="PF02302">
    <property type="entry name" value="PTS_IIB"/>
    <property type="match status" value="1"/>
</dbReference>
<evidence type="ECO:0000313" key="10">
    <source>
        <dbReference type="Proteomes" id="UP000002064"/>
    </source>
</evidence>
<evidence type="ECO:0000256" key="7">
    <source>
        <dbReference type="PROSITE-ProRule" id="PRU00423"/>
    </source>
</evidence>